<evidence type="ECO:0000259" key="14">
    <source>
        <dbReference type="PROSITE" id="PS50975"/>
    </source>
</evidence>
<dbReference type="InterPro" id="IPR020559">
    <property type="entry name" value="PRibGlycinamide_synth_CS"/>
</dbReference>
<keyword evidence="7 12" id="KW-0658">Purine biosynthesis</keyword>
<gene>
    <name evidence="12" type="primary">purD</name>
    <name evidence="15" type="ORF">BXY66_3916</name>
</gene>
<proteinExistence type="inferred from homology"/>
<dbReference type="PANTHER" id="PTHR43472:SF1">
    <property type="entry name" value="PHOSPHORIBOSYLAMINE--GLYCINE LIGASE, CHLOROPLASTIC"/>
    <property type="match status" value="1"/>
</dbReference>
<evidence type="ECO:0000256" key="6">
    <source>
        <dbReference type="ARBA" id="ARBA00022741"/>
    </source>
</evidence>
<dbReference type="InterPro" id="IPR011761">
    <property type="entry name" value="ATP-grasp"/>
</dbReference>
<dbReference type="Gene3D" id="3.30.1490.20">
    <property type="entry name" value="ATP-grasp fold, A domain"/>
    <property type="match status" value="1"/>
</dbReference>
<dbReference type="SMART" id="SM01210">
    <property type="entry name" value="GARS_C"/>
    <property type="match status" value="1"/>
</dbReference>
<evidence type="ECO:0000256" key="7">
    <source>
        <dbReference type="ARBA" id="ARBA00022755"/>
    </source>
</evidence>
<keyword evidence="6 13" id="KW-0547">Nucleotide-binding</keyword>
<comment type="pathway">
    <text evidence="3 12">Purine metabolism; IMP biosynthesis via de novo pathway; N(1)-(5-phospho-D-ribosyl)glycinamide from 5-phospho-alpha-D-ribose 1-diphosphate: step 2/2.</text>
</comment>
<comment type="similarity">
    <text evidence="9 12">Belongs to the GARS family.</text>
</comment>
<comment type="cofactor">
    <cofactor evidence="2">
        <name>Mg(2+)</name>
        <dbReference type="ChEBI" id="CHEBI:18420"/>
    </cofactor>
</comment>
<accession>A0A4R1N955</accession>
<dbReference type="GO" id="GO:0005524">
    <property type="term" value="F:ATP binding"/>
    <property type="evidence" value="ECO:0007669"/>
    <property type="project" value="UniProtKB-UniRule"/>
</dbReference>
<keyword evidence="5 12" id="KW-0436">Ligase</keyword>
<sequence>MNILILGSGGREHSLAWAVMQNPKCDKLIVAPGNAGIAQIADCADFDIEDGGEVVNFVAANAIDFVIVGPEAPLANGVADRLREAGVLVFGPSKAAARLEASKSFTKEICDAANAPTAGYSHFTNAEAAKAHIRKEGAPIVVKADGLAAGKGVIVAMDEQTALDAVDDMFGGAFGGAGAEVVIEEFMEGEEASFFILCDGKTALPVGTAQDHKRVGEGDTGPNTGGMGAYSPAPVLTDEIAQKALDQIVQPTIDEMAKRGTPYQGVLYVGLMIKDGQPRLVEYNVRFGDPECQVLMMRLGAQAFDLMHAAAEERLHETQVNWANDHAITVVMAANGYPGAYVKGSLIEGLETLVHDSKNMVFHAGTSSKGGAITATGGRVLNVTARGDSLQEARDRAYAMIDQIEWPEGFYRADIGWRAL</sequence>
<dbReference type="InterPro" id="IPR011054">
    <property type="entry name" value="Rudment_hybrid_motif"/>
</dbReference>
<dbReference type="HAMAP" id="MF_00138">
    <property type="entry name" value="GARS"/>
    <property type="match status" value="1"/>
</dbReference>
<dbReference type="GO" id="GO:0006189">
    <property type="term" value="P:'de novo' IMP biosynthetic process"/>
    <property type="evidence" value="ECO:0007669"/>
    <property type="project" value="UniProtKB-UniRule"/>
</dbReference>
<evidence type="ECO:0000256" key="11">
    <source>
        <dbReference type="ARBA" id="ARBA00042864"/>
    </source>
</evidence>
<comment type="catalytic activity">
    <reaction evidence="12">
        <text>5-phospho-beta-D-ribosylamine + glycine + ATP = N(1)-(5-phospho-beta-D-ribosyl)glycinamide + ADP + phosphate + H(+)</text>
        <dbReference type="Rhea" id="RHEA:17453"/>
        <dbReference type="ChEBI" id="CHEBI:15378"/>
        <dbReference type="ChEBI" id="CHEBI:30616"/>
        <dbReference type="ChEBI" id="CHEBI:43474"/>
        <dbReference type="ChEBI" id="CHEBI:57305"/>
        <dbReference type="ChEBI" id="CHEBI:58681"/>
        <dbReference type="ChEBI" id="CHEBI:143788"/>
        <dbReference type="ChEBI" id="CHEBI:456216"/>
        <dbReference type="EC" id="6.3.4.13"/>
    </reaction>
</comment>
<dbReference type="Gene3D" id="3.90.600.10">
    <property type="entry name" value="Phosphoribosylglycinamide synthetase, C-terminal domain"/>
    <property type="match status" value="1"/>
</dbReference>
<evidence type="ECO:0000313" key="16">
    <source>
        <dbReference type="Proteomes" id="UP000295673"/>
    </source>
</evidence>
<dbReference type="Pfam" id="PF01071">
    <property type="entry name" value="GARS_A"/>
    <property type="match status" value="1"/>
</dbReference>
<dbReference type="InterPro" id="IPR020562">
    <property type="entry name" value="PRibGlycinamide_synth_N"/>
</dbReference>
<dbReference type="Pfam" id="PF02843">
    <property type="entry name" value="GARS_C"/>
    <property type="match status" value="1"/>
</dbReference>
<reference evidence="15 16" key="1">
    <citation type="submission" date="2019-03" db="EMBL/GenBank/DDBJ databases">
        <title>Genomic Encyclopedia of Archaeal and Bacterial Type Strains, Phase II (KMG-II): from individual species to whole genera.</title>
        <authorList>
            <person name="Goeker M."/>
        </authorList>
    </citation>
    <scope>NUCLEOTIDE SEQUENCE [LARGE SCALE GENOMIC DNA]</scope>
    <source>
        <strain evidence="15 16">DSM 26433</strain>
    </source>
</reference>
<dbReference type="SUPFAM" id="SSF51246">
    <property type="entry name" value="Rudiment single hybrid motif"/>
    <property type="match status" value="1"/>
</dbReference>
<dbReference type="PANTHER" id="PTHR43472">
    <property type="entry name" value="PHOSPHORIBOSYLAMINE--GLYCINE LIGASE"/>
    <property type="match status" value="1"/>
</dbReference>
<dbReference type="GO" id="GO:0009113">
    <property type="term" value="P:purine nucleobase biosynthetic process"/>
    <property type="evidence" value="ECO:0007669"/>
    <property type="project" value="InterPro"/>
</dbReference>
<dbReference type="SUPFAM" id="SSF56059">
    <property type="entry name" value="Glutathione synthetase ATP-binding domain-like"/>
    <property type="match status" value="1"/>
</dbReference>
<comment type="caution">
    <text evidence="15">The sequence shown here is derived from an EMBL/GenBank/DDBJ whole genome shotgun (WGS) entry which is preliminary data.</text>
</comment>
<dbReference type="SUPFAM" id="SSF52440">
    <property type="entry name" value="PreATP-grasp domain"/>
    <property type="match status" value="1"/>
</dbReference>
<dbReference type="OrthoDB" id="9807240at2"/>
<dbReference type="EC" id="6.3.4.13" evidence="4 12"/>
<organism evidence="15 16">
    <name type="scientific">Shimia isoporae</name>
    <dbReference type="NCBI Taxonomy" id="647720"/>
    <lineage>
        <taxon>Bacteria</taxon>
        <taxon>Pseudomonadati</taxon>
        <taxon>Pseudomonadota</taxon>
        <taxon>Alphaproteobacteria</taxon>
        <taxon>Rhodobacterales</taxon>
        <taxon>Roseobacteraceae</taxon>
    </lineage>
</organism>
<dbReference type="PROSITE" id="PS50975">
    <property type="entry name" value="ATP_GRASP"/>
    <property type="match status" value="1"/>
</dbReference>
<dbReference type="InterPro" id="IPR016185">
    <property type="entry name" value="PreATP-grasp_dom_sf"/>
</dbReference>
<dbReference type="NCBIfam" id="TIGR00877">
    <property type="entry name" value="purD"/>
    <property type="match status" value="1"/>
</dbReference>
<dbReference type="AlphaFoldDB" id="A0A4R1N955"/>
<dbReference type="InterPro" id="IPR013815">
    <property type="entry name" value="ATP_grasp_subdomain_1"/>
</dbReference>
<evidence type="ECO:0000256" key="12">
    <source>
        <dbReference type="HAMAP-Rule" id="MF_00138"/>
    </source>
</evidence>
<dbReference type="Pfam" id="PF02844">
    <property type="entry name" value="GARS_N"/>
    <property type="match status" value="1"/>
</dbReference>
<dbReference type="UniPathway" id="UPA00074">
    <property type="reaction ID" value="UER00125"/>
</dbReference>
<keyword evidence="16" id="KW-1185">Reference proteome</keyword>
<evidence type="ECO:0000256" key="4">
    <source>
        <dbReference type="ARBA" id="ARBA00013255"/>
    </source>
</evidence>
<keyword evidence="8 13" id="KW-0067">ATP-binding</keyword>
<dbReference type="SMART" id="SM01209">
    <property type="entry name" value="GARS_A"/>
    <property type="match status" value="1"/>
</dbReference>
<dbReference type="Proteomes" id="UP000295673">
    <property type="component" value="Unassembled WGS sequence"/>
</dbReference>
<evidence type="ECO:0000256" key="8">
    <source>
        <dbReference type="ARBA" id="ARBA00022840"/>
    </source>
</evidence>
<name>A0A4R1N955_9RHOB</name>
<dbReference type="InterPro" id="IPR020560">
    <property type="entry name" value="PRibGlycinamide_synth_C-dom"/>
</dbReference>
<dbReference type="RefSeq" id="WP_132862021.1">
    <property type="nucleotide sequence ID" value="NZ_SMGR01000005.1"/>
</dbReference>
<evidence type="ECO:0000256" key="13">
    <source>
        <dbReference type="PROSITE-ProRule" id="PRU00409"/>
    </source>
</evidence>
<evidence type="ECO:0000256" key="2">
    <source>
        <dbReference type="ARBA" id="ARBA00001946"/>
    </source>
</evidence>
<dbReference type="Gene3D" id="3.30.470.20">
    <property type="entry name" value="ATP-grasp fold, B domain"/>
    <property type="match status" value="1"/>
</dbReference>
<dbReference type="InterPro" id="IPR000115">
    <property type="entry name" value="PRibGlycinamide_synth"/>
</dbReference>
<protein>
    <recommendedName>
        <fullName evidence="4 12">Phosphoribosylamine--glycine ligase</fullName>
        <ecNumber evidence="4 12">6.3.4.13</ecNumber>
    </recommendedName>
    <alternativeName>
        <fullName evidence="12">GARS</fullName>
    </alternativeName>
    <alternativeName>
        <fullName evidence="10 12">Glycinamide ribonucleotide synthetase</fullName>
    </alternativeName>
    <alternativeName>
        <fullName evidence="11 12">Phosphoribosylglycinamide synthetase</fullName>
    </alternativeName>
</protein>
<evidence type="ECO:0000256" key="1">
    <source>
        <dbReference type="ARBA" id="ARBA00001936"/>
    </source>
</evidence>
<dbReference type="GO" id="GO:0004637">
    <property type="term" value="F:phosphoribosylamine-glycine ligase activity"/>
    <property type="evidence" value="ECO:0007669"/>
    <property type="project" value="UniProtKB-UniRule"/>
</dbReference>
<dbReference type="PROSITE" id="PS00184">
    <property type="entry name" value="GARS"/>
    <property type="match status" value="1"/>
</dbReference>
<dbReference type="InterPro" id="IPR020561">
    <property type="entry name" value="PRibGlycinamid_synth_ATP-grasp"/>
</dbReference>
<evidence type="ECO:0000256" key="3">
    <source>
        <dbReference type="ARBA" id="ARBA00005174"/>
    </source>
</evidence>
<evidence type="ECO:0000256" key="5">
    <source>
        <dbReference type="ARBA" id="ARBA00022598"/>
    </source>
</evidence>
<dbReference type="GO" id="GO:0046872">
    <property type="term" value="F:metal ion binding"/>
    <property type="evidence" value="ECO:0007669"/>
    <property type="project" value="InterPro"/>
</dbReference>
<dbReference type="Gene3D" id="3.40.50.20">
    <property type="match status" value="1"/>
</dbReference>
<feature type="domain" description="ATP-grasp" evidence="14">
    <location>
        <begin position="107"/>
        <end position="312"/>
    </location>
</feature>
<comment type="cofactor">
    <cofactor evidence="1">
        <name>Mn(2+)</name>
        <dbReference type="ChEBI" id="CHEBI:29035"/>
    </cofactor>
</comment>
<evidence type="ECO:0000256" key="10">
    <source>
        <dbReference type="ARBA" id="ARBA00042242"/>
    </source>
</evidence>
<dbReference type="EMBL" id="SMGR01000005">
    <property type="protein sequence ID" value="TCK99412.1"/>
    <property type="molecule type" value="Genomic_DNA"/>
</dbReference>
<dbReference type="InterPro" id="IPR037123">
    <property type="entry name" value="PRibGlycinamide_synth_C_sf"/>
</dbReference>
<evidence type="ECO:0000313" key="15">
    <source>
        <dbReference type="EMBL" id="TCK99412.1"/>
    </source>
</evidence>
<dbReference type="FunFam" id="3.90.600.10:FF:000001">
    <property type="entry name" value="Trifunctional purine biosynthetic protein adenosine-3"/>
    <property type="match status" value="1"/>
</dbReference>
<evidence type="ECO:0000256" key="9">
    <source>
        <dbReference type="ARBA" id="ARBA00038345"/>
    </source>
</evidence>